<name>F6I6H4_VITVI</name>
<organism evidence="1 2">
    <name type="scientific">Vitis vinifera</name>
    <name type="common">Grape</name>
    <dbReference type="NCBI Taxonomy" id="29760"/>
    <lineage>
        <taxon>Eukaryota</taxon>
        <taxon>Viridiplantae</taxon>
        <taxon>Streptophyta</taxon>
        <taxon>Embryophyta</taxon>
        <taxon>Tracheophyta</taxon>
        <taxon>Spermatophyta</taxon>
        <taxon>Magnoliopsida</taxon>
        <taxon>eudicotyledons</taxon>
        <taxon>Gunneridae</taxon>
        <taxon>Pentapetalae</taxon>
        <taxon>rosids</taxon>
        <taxon>Vitales</taxon>
        <taxon>Vitaceae</taxon>
        <taxon>Viteae</taxon>
        <taxon>Vitis</taxon>
    </lineage>
</organism>
<protein>
    <submittedName>
        <fullName evidence="1">Uncharacterized protein</fullName>
    </submittedName>
</protein>
<dbReference type="Proteomes" id="UP000009183">
    <property type="component" value="Chromosome 15"/>
</dbReference>
<dbReference type="AlphaFoldDB" id="F6I6H4"/>
<dbReference type="PaxDb" id="29760-VIT_15s0046g03640.t01"/>
<sequence>MIFTFSSKVRVPVRRIPENVRLESDFRVEEQISIGEE</sequence>
<gene>
    <name evidence="1" type="ordered locus">VIT_15s0046g03640</name>
</gene>
<keyword evidence="2" id="KW-1185">Reference proteome</keyword>
<dbReference type="HOGENOM" id="CLU_3352104_0_0_1"/>
<evidence type="ECO:0000313" key="2">
    <source>
        <dbReference type="Proteomes" id="UP000009183"/>
    </source>
</evidence>
<dbReference type="EMBL" id="FN596755">
    <property type="protein sequence ID" value="CCB62367.1"/>
    <property type="molecule type" value="Genomic_DNA"/>
</dbReference>
<accession>F6I6H4</accession>
<evidence type="ECO:0000313" key="1">
    <source>
        <dbReference type="EMBL" id="CCB62367.1"/>
    </source>
</evidence>
<proteinExistence type="predicted"/>
<reference evidence="2" key="1">
    <citation type="journal article" date="2007" name="Nature">
        <title>The grapevine genome sequence suggests ancestral hexaploidization in major angiosperm phyla.</title>
        <authorList>
            <consortium name="The French-Italian Public Consortium for Grapevine Genome Characterization."/>
            <person name="Jaillon O."/>
            <person name="Aury J.-M."/>
            <person name="Noel B."/>
            <person name="Policriti A."/>
            <person name="Clepet C."/>
            <person name="Casagrande A."/>
            <person name="Choisne N."/>
            <person name="Aubourg S."/>
            <person name="Vitulo N."/>
            <person name="Jubin C."/>
            <person name="Vezzi A."/>
            <person name="Legeai F."/>
            <person name="Hugueney P."/>
            <person name="Dasilva C."/>
            <person name="Horner D."/>
            <person name="Mica E."/>
            <person name="Jublot D."/>
            <person name="Poulain J."/>
            <person name="Bruyere C."/>
            <person name="Billault A."/>
            <person name="Segurens B."/>
            <person name="Gouyvenoux M."/>
            <person name="Ugarte E."/>
            <person name="Cattonaro F."/>
            <person name="Anthouard V."/>
            <person name="Vico V."/>
            <person name="Del Fabbro C."/>
            <person name="Alaux M."/>
            <person name="Di Gaspero G."/>
            <person name="Dumas V."/>
            <person name="Felice N."/>
            <person name="Paillard S."/>
            <person name="Juman I."/>
            <person name="Moroldo M."/>
            <person name="Scalabrin S."/>
            <person name="Canaguier A."/>
            <person name="Le Clainche I."/>
            <person name="Malacrida G."/>
            <person name="Durand E."/>
            <person name="Pesole G."/>
            <person name="Laucou V."/>
            <person name="Chatelet P."/>
            <person name="Merdinoglu D."/>
            <person name="Delledonne M."/>
            <person name="Pezzotti M."/>
            <person name="Lecharny A."/>
            <person name="Scarpelli C."/>
            <person name="Artiguenave F."/>
            <person name="Pe M.E."/>
            <person name="Valle G."/>
            <person name="Morgante M."/>
            <person name="Caboche M."/>
            <person name="Adam-Blondon A.-F."/>
            <person name="Weissenbach J."/>
            <person name="Quetier F."/>
            <person name="Wincker P."/>
        </authorList>
    </citation>
    <scope>NUCLEOTIDE SEQUENCE [LARGE SCALE GENOMIC DNA]</scope>
    <source>
        <strain evidence="2">cv. Pinot noir / PN40024</strain>
    </source>
</reference>
<dbReference type="InParanoid" id="F6I6H4"/>